<dbReference type="SUPFAM" id="SSF52833">
    <property type="entry name" value="Thioredoxin-like"/>
    <property type="match status" value="1"/>
</dbReference>
<evidence type="ECO:0000259" key="3">
    <source>
        <dbReference type="Pfam" id="PF13905"/>
    </source>
</evidence>
<dbReference type="PANTHER" id="PTHR46472:SF1">
    <property type="entry name" value="NUCLEOREDOXIN"/>
    <property type="match status" value="1"/>
</dbReference>
<feature type="signal peptide" evidence="2">
    <location>
        <begin position="1"/>
        <end position="27"/>
    </location>
</feature>
<evidence type="ECO:0000256" key="2">
    <source>
        <dbReference type="SAM" id="SignalP"/>
    </source>
</evidence>
<dbReference type="EMBL" id="JALLPB020000461">
    <property type="protein sequence ID" value="KAL3808897.1"/>
    <property type="molecule type" value="Genomic_DNA"/>
</dbReference>
<accession>A0ABD3R929</accession>
<dbReference type="AlphaFoldDB" id="A0ABD3R929"/>
<evidence type="ECO:0000313" key="4">
    <source>
        <dbReference type="EMBL" id="KAL3808897.1"/>
    </source>
</evidence>
<dbReference type="Proteomes" id="UP001530377">
    <property type="component" value="Unassembled WGS sequence"/>
</dbReference>
<dbReference type="Pfam" id="PF13905">
    <property type="entry name" value="Thioredoxin_8"/>
    <property type="match status" value="1"/>
</dbReference>
<evidence type="ECO:0000313" key="5">
    <source>
        <dbReference type="Proteomes" id="UP001530377"/>
    </source>
</evidence>
<comment type="caution">
    <text evidence="4">The sequence shown here is derived from an EMBL/GenBank/DDBJ whole genome shotgun (WGS) entry which is preliminary data.</text>
</comment>
<feature type="region of interest" description="Disordered" evidence="1">
    <location>
        <begin position="82"/>
        <end position="137"/>
    </location>
</feature>
<proteinExistence type="predicted"/>
<dbReference type="PANTHER" id="PTHR46472">
    <property type="entry name" value="NUCLEOREDOXIN"/>
    <property type="match status" value="1"/>
</dbReference>
<gene>
    <name evidence="4" type="ORF">ACHAXA_008011</name>
</gene>
<organism evidence="4 5">
    <name type="scientific">Cyclostephanos tholiformis</name>
    <dbReference type="NCBI Taxonomy" id="382380"/>
    <lineage>
        <taxon>Eukaryota</taxon>
        <taxon>Sar</taxon>
        <taxon>Stramenopiles</taxon>
        <taxon>Ochrophyta</taxon>
        <taxon>Bacillariophyta</taxon>
        <taxon>Coscinodiscophyceae</taxon>
        <taxon>Thalassiosirophycidae</taxon>
        <taxon>Stephanodiscales</taxon>
        <taxon>Stephanodiscaceae</taxon>
        <taxon>Cyclostephanos</taxon>
    </lineage>
</organism>
<feature type="compositionally biased region" description="Polar residues" evidence="1">
    <location>
        <begin position="114"/>
        <end position="137"/>
    </location>
</feature>
<reference evidence="4 5" key="1">
    <citation type="submission" date="2024-10" db="EMBL/GenBank/DDBJ databases">
        <title>Updated reference genomes for cyclostephanoid diatoms.</title>
        <authorList>
            <person name="Roberts W.R."/>
            <person name="Alverson A.J."/>
        </authorList>
    </citation>
    <scope>NUCLEOTIDE SEQUENCE [LARGE SCALE GENOMIC DNA]</scope>
    <source>
        <strain evidence="4 5">AJA228-03</strain>
    </source>
</reference>
<dbReference type="Gene3D" id="3.40.30.10">
    <property type="entry name" value="Glutaredoxin"/>
    <property type="match status" value="1"/>
</dbReference>
<keyword evidence="5" id="KW-1185">Reference proteome</keyword>
<dbReference type="InterPro" id="IPR012336">
    <property type="entry name" value="Thioredoxin-like_fold"/>
</dbReference>
<name>A0ABD3R929_9STRA</name>
<feature type="domain" description="Thioredoxin-like fold" evidence="3">
    <location>
        <begin position="168"/>
        <end position="251"/>
    </location>
</feature>
<protein>
    <recommendedName>
        <fullName evidence="3">Thioredoxin-like fold domain-containing protein</fullName>
    </recommendedName>
</protein>
<sequence>MNSPTCRRCVFVVSLLLLTSFVRCSSGQETATIVDEAAAADVNAAGGLSDAISNDGATESVIDLDAGTTPAMDETACGMVDDVDVDDKSTDGEAATTTPVDGDETTPEFAAADDQSSAEGVMPSESSNESESTQDSQVNDALVVQSGPFVDLLGDLLLSLEMIDETKAQFTPDLVNFYNKMNSRMGKKDEFEIVWISRCRTIDAFGQYFTQMNWLALPPNEAMGDRGKYLGEKFNVKSIPTLVLLDEIGNVITTDARNKIPLDKAGIGFPWRSPVSVLISTLVPRTFRLMVKGRLNSVMGMIKRVLLGKGTKITDALVRVIKR</sequence>
<keyword evidence="2" id="KW-0732">Signal</keyword>
<evidence type="ECO:0000256" key="1">
    <source>
        <dbReference type="SAM" id="MobiDB-lite"/>
    </source>
</evidence>
<feature type="chain" id="PRO_5044874488" description="Thioredoxin-like fold domain-containing protein" evidence="2">
    <location>
        <begin position="28"/>
        <end position="323"/>
    </location>
</feature>
<dbReference type="InterPro" id="IPR036249">
    <property type="entry name" value="Thioredoxin-like_sf"/>
</dbReference>